<protein>
    <submittedName>
        <fullName evidence="2">Uncharacterized protein</fullName>
    </submittedName>
</protein>
<accession>E2A1J3</accession>
<sequence>MDLKNIVLLKCNRDKSDSSLRIVPRYRTLCVDRAHQEAGISGGSDELKTSIVTSHRHDDAGVADGRYAQRCSFEHKEDLQQRSGKTRGSASDVTNGFDQACPGKTGGSVDPYRDILWTPVVLCHQTCSSLALRYRAVDICLRMLSARNNVDYKEEGPMKTRSLRDLICRIYFQKFLLEMDFSDFLRMRTSLRRLTQQMSKDFHVSMDKILYQNVRQSGRFFGALPPKSRVEKWGNTDRT</sequence>
<reference evidence="2 3" key="1">
    <citation type="journal article" date="2010" name="Science">
        <title>Genomic comparison of the ants Camponotus floridanus and Harpegnathos saltator.</title>
        <authorList>
            <person name="Bonasio R."/>
            <person name="Zhang G."/>
            <person name="Ye C."/>
            <person name="Mutti N.S."/>
            <person name="Fang X."/>
            <person name="Qin N."/>
            <person name="Donahue G."/>
            <person name="Yang P."/>
            <person name="Li Q."/>
            <person name="Li C."/>
            <person name="Zhang P."/>
            <person name="Huang Z."/>
            <person name="Berger S.L."/>
            <person name="Reinberg D."/>
            <person name="Wang J."/>
            <person name="Liebig J."/>
        </authorList>
    </citation>
    <scope>NUCLEOTIDE SEQUENCE [LARGE SCALE GENOMIC DNA]</scope>
    <source>
        <strain evidence="3">C129</strain>
    </source>
</reference>
<dbReference type="AlphaFoldDB" id="E2A1J3"/>
<name>E2A1J3_CAMFO</name>
<dbReference type="Proteomes" id="UP000000311">
    <property type="component" value="Unassembled WGS sequence"/>
</dbReference>
<evidence type="ECO:0000313" key="3">
    <source>
        <dbReference type="Proteomes" id="UP000000311"/>
    </source>
</evidence>
<proteinExistence type="predicted"/>
<evidence type="ECO:0000256" key="1">
    <source>
        <dbReference type="SAM" id="MobiDB-lite"/>
    </source>
</evidence>
<organism evidence="3">
    <name type="scientific">Camponotus floridanus</name>
    <name type="common">Florida carpenter ant</name>
    <dbReference type="NCBI Taxonomy" id="104421"/>
    <lineage>
        <taxon>Eukaryota</taxon>
        <taxon>Metazoa</taxon>
        <taxon>Ecdysozoa</taxon>
        <taxon>Arthropoda</taxon>
        <taxon>Hexapoda</taxon>
        <taxon>Insecta</taxon>
        <taxon>Pterygota</taxon>
        <taxon>Neoptera</taxon>
        <taxon>Endopterygota</taxon>
        <taxon>Hymenoptera</taxon>
        <taxon>Apocrita</taxon>
        <taxon>Aculeata</taxon>
        <taxon>Formicoidea</taxon>
        <taxon>Formicidae</taxon>
        <taxon>Formicinae</taxon>
        <taxon>Camponotus</taxon>
    </lineage>
</organism>
<gene>
    <name evidence="2" type="ORF">EAG_06850</name>
</gene>
<keyword evidence="3" id="KW-1185">Reference proteome</keyword>
<evidence type="ECO:0000313" key="2">
    <source>
        <dbReference type="EMBL" id="EFN72666.1"/>
    </source>
</evidence>
<feature type="region of interest" description="Disordered" evidence="1">
    <location>
        <begin position="76"/>
        <end position="96"/>
    </location>
</feature>
<dbReference type="EMBL" id="GL435766">
    <property type="protein sequence ID" value="EFN72666.1"/>
    <property type="molecule type" value="Genomic_DNA"/>
</dbReference>
<feature type="compositionally biased region" description="Polar residues" evidence="1">
    <location>
        <begin position="81"/>
        <end position="96"/>
    </location>
</feature>
<dbReference type="InParanoid" id="E2A1J3"/>